<feature type="domain" description="CzcB-like barrel-sandwich hybrid" evidence="4">
    <location>
        <begin position="24"/>
        <end position="163"/>
    </location>
</feature>
<dbReference type="PANTHER" id="PTHR30097:SF15">
    <property type="entry name" value="CATION EFFLUX SYSTEM PROTEIN CUSB"/>
    <property type="match status" value="1"/>
</dbReference>
<evidence type="ECO:0000259" key="4">
    <source>
        <dbReference type="Pfam" id="PF25973"/>
    </source>
</evidence>
<gene>
    <name evidence="5" type="ORF">ENJ65_00120</name>
</gene>
<sequence length="320" mass="35003">MTVKYQSLGDAISAPGEAILNAYRTTKVTPRTPAQVMKRHARLGDQVKKGQRLVTLSSVEMAEAQGALMEANVELRRVKKLGRKVVSEKRFVAAQIAYQQAYAKVRAYGMTKRQVESLIKTGDATRATGEFDLLSFQKGTVISDDFVVGELIEPGHVLMTISDESVLWVEARLTPEDAARIALGSPARIQVGKHWLAGKVAQARHTLDESTRTLAVHIEVENRNDELHPGQFVTAVIEGREKQQGIIVPLAAVLRAADGDWQVMVEAAPGRFEPKEVEVLRTVGDQMLIDGIAEGTTIVSKGAFFVQSEIAKSGFSVHNH</sequence>
<comment type="caution">
    <text evidence="5">The sequence shown here is derived from an EMBL/GenBank/DDBJ whole genome shotgun (WGS) entry which is preliminary data.</text>
</comment>
<dbReference type="GO" id="GO:0030288">
    <property type="term" value="C:outer membrane-bounded periplasmic space"/>
    <property type="evidence" value="ECO:0007669"/>
    <property type="project" value="TreeGrafter"/>
</dbReference>
<evidence type="ECO:0000256" key="2">
    <source>
        <dbReference type="ARBA" id="ARBA00022448"/>
    </source>
</evidence>
<evidence type="ECO:0000313" key="5">
    <source>
        <dbReference type="EMBL" id="HHJ80017.1"/>
    </source>
</evidence>
<protein>
    <submittedName>
        <fullName evidence="5">Efflux RND transporter periplasmic adaptor subunit</fullName>
    </submittedName>
</protein>
<dbReference type="EMBL" id="DRNF01000010">
    <property type="protein sequence ID" value="HHJ80017.1"/>
    <property type="molecule type" value="Genomic_DNA"/>
</dbReference>
<dbReference type="InterPro" id="IPR058647">
    <property type="entry name" value="BSH_CzcB-like"/>
</dbReference>
<dbReference type="Gene3D" id="2.40.420.20">
    <property type="match status" value="1"/>
</dbReference>
<evidence type="ECO:0000259" key="3">
    <source>
        <dbReference type="Pfam" id="PF25954"/>
    </source>
</evidence>
<proteinExistence type="inferred from homology"/>
<comment type="similarity">
    <text evidence="1">Belongs to the membrane fusion protein (MFP) (TC 8.A.1) family.</text>
</comment>
<dbReference type="InterPro" id="IPR051909">
    <property type="entry name" value="MFP_Cation_Efflux"/>
</dbReference>
<evidence type="ECO:0000256" key="1">
    <source>
        <dbReference type="ARBA" id="ARBA00009477"/>
    </source>
</evidence>
<dbReference type="AlphaFoldDB" id="A0A832N4I4"/>
<dbReference type="GO" id="GO:0060003">
    <property type="term" value="P:copper ion export"/>
    <property type="evidence" value="ECO:0007669"/>
    <property type="project" value="TreeGrafter"/>
</dbReference>
<dbReference type="GO" id="GO:0015679">
    <property type="term" value="P:plasma membrane copper ion transport"/>
    <property type="evidence" value="ECO:0007669"/>
    <property type="project" value="TreeGrafter"/>
</dbReference>
<dbReference type="GO" id="GO:0046914">
    <property type="term" value="F:transition metal ion binding"/>
    <property type="evidence" value="ECO:0007669"/>
    <property type="project" value="TreeGrafter"/>
</dbReference>
<keyword evidence="2" id="KW-0813">Transport</keyword>
<dbReference type="GO" id="GO:0022857">
    <property type="term" value="F:transmembrane transporter activity"/>
    <property type="evidence" value="ECO:0007669"/>
    <property type="project" value="InterPro"/>
</dbReference>
<dbReference type="Gene3D" id="2.40.30.170">
    <property type="match status" value="1"/>
</dbReference>
<organism evidence="5">
    <name type="scientific">Candidatus Tenderia electrophaga</name>
    <dbReference type="NCBI Taxonomy" id="1748243"/>
    <lineage>
        <taxon>Bacteria</taxon>
        <taxon>Pseudomonadati</taxon>
        <taxon>Pseudomonadota</taxon>
        <taxon>Gammaproteobacteria</taxon>
        <taxon>Candidatus Tenderiales</taxon>
        <taxon>Candidatus Tenderiaceae</taxon>
        <taxon>Candidatus Tenderia</taxon>
    </lineage>
</organism>
<dbReference type="Pfam" id="PF25973">
    <property type="entry name" value="BSH_CzcB"/>
    <property type="match status" value="1"/>
</dbReference>
<name>A0A832N4I4_9GAMM</name>
<dbReference type="Proteomes" id="UP000885832">
    <property type="component" value="Unassembled WGS sequence"/>
</dbReference>
<dbReference type="SUPFAM" id="SSF111369">
    <property type="entry name" value="HlyD-like secretion proteins"/>
    <property type="match status" value="1"/>
</dbReference>
<dbReference type="NCBIfam" id="TIGR01730">
    <property type="entry name" value="RND_mfp"/>
    <property type="match status" value="1"/>
</dbReference>
<dbReference type="InterPro" id="IPR006143">
    <property type="entry name" value="RND_pump_MFP"/>
</dbReference>
<dbReference type="PANTHER" id="PTHR30097">
    <property type="entry name" value="CATION EFFLUX SYSTEM PROTEIN CUSB"/>
    <property type="match status" value="1"/>
</dbReference>
<accession>A0A832N4I4</accession>
<dbReference type="InterPro" id="IPR058792">
    <property type="entry name" value="Beta-barrel_RND_2"/>
</dbReference>
<feature type="domain" description="CusB-like beta-barrel" evidence="3">
    <location>
        <begin position="167"/>
        <end position="238"/>
    </location>
</feature>
<dbReference type="Pfam" id="PF25954">
    <property type="entry name" value="Beta-barrel_RND_2"/>
    <property type="match status" value="1"/>
</dbReference>
<dbReference type="Gene3D" id="2.40.50.100">
    <property type="match status" value="1"/>
</dbReference>
<dbReference type="GO" id="GO:0016020">
    <property type="term" value="C:membrane"/>
    <property type="evidence" value="ECO:0007669"/>
    <property type="project" value="InterPro"/>
</dbReference>
<reference evidence="5" key="1">
    <citation type="journal article" date="2020" name="mSystems">
        <title>Genome- and Community-Level Interaction Insights into Carbon Utilization and Element Cycling Functions of Hydrothermarchaeota in Hydrothermal Sediment.</title>
        <authorList>
            <person name="Zhou Z."/>
            <person name="Liu Y."/>
            <person name="Xu W."/>
            <person name="Pan J."/>
            <person name="Luo Z.H."/>
            <person name="Li M."/>
        </authorList>
    </citation>
    <scope>NUCLEOTIDE SEQUENCE [LARGE SCALE GENOMIC DNA]</scope>
    <source>
        <strain evidence="5">HyVt-505</strain>
    </source>
</reference>